<gene>
    <name evidence="6" type="ORF">MYXE_14450</name>
</gene>
<name>A0AAD1GZF7_MYCXE</name>
<organism evidence="6 7">
    <name type="scientific">Mycobacterium xenopi</name>
    <dbReference type="NCBI Taxonomy" id="1789"/>
    <lineage>
        <taxon>Bacteria</taxon>
        <taxon>Bacillati</taxon>
        <taxon>Actinomycetota</taxon>
        <taxon>Actinomycetes</taxon>
        <taxon>Mycobacteriales</taxon>
        <taxon>Mycobacteriaceae</taxon>
        <taxon>Mycobacterium</taxon>
    </lineage>
</organism>
<dbReference type="Proteomes" id="UP000464624">
    <property type="component" value="Chromosome"/>
</dbReference>
<dbReference type="EMBL" id="AP022314">
    <property type="protein sequence ID" value="BBU21656.1"/>
    <property type="molecule type" value="Genomic_DNA"/>
</dbReference>
<keyword evidence="2" id="KW-0819">tRNA processing</keyword>
<dbReference type="KEGG" id="mxe:MYXE_14450"/>
<sequence>MGLAGSFVDFSRASPLRTVTSEVPATTDDDRLVAALDELIYLLDTEGVVPLSAEVNIDSDTMRLTMPVASLSDVRLIGAVPKAVALSGLEFNHSGNEWRCRATIDV</sequence>
<dbReference type="GO" id="GO:0046872">
    <property type="term" value="F:metal ion binding"/>
    <property type="evidence" value="ECO:0007669"/>
    <property type="project" value="UniProtKB-KW"/>
</dbReference>
<reference evidence="6 7" key="1">
    <citation type="submission" date="2019-12" db="EMBL/GenBank/DDBJ databases">
        <title>Complete genome sequence of Mycolicibacterium xenopi str. JCM15661T.</title>
        <authorList>
            <person name="Yoshida M."/>
            <person name="Fukano H."/>
            <person name="Asakura T."/>
            <person name="Hoshino Y."/>
        </authorList>
    </citation>
    <scope>NUCLEOTIDE SEQUENCE [LARGE SCALE GENOMIC DNA]</scope>
    <source>
        <strain evidence="6 7">JCM 15661T</strain>
    </source>
</reference>
<dbReference type="GO" id="GO:0008033">
    <property type="term" value="P:tRNA processing"/>
    <property type="evidence" value="ECO:0007669"/>
    <property type="project" value="UniProtKB-KW"/>
</dbReference>
<dbReference type="InterPro" id="IPR023572">
    <property type="entry name" value="Archease_dom"/>
</dbReference>
<keyword evidence="4" id="KW-0106">Calcium</keyword>
<evidence type="ECO:0000256" key="3">
    <source>
        <dbReference type="ARBA" id="ARBA00022723"/>
    </source>
</evidence>
<protein>
    <recommendedName>
        <fullName evidence="5">Archease domain-containing protein</fullName>
    </recommendedName>
</protein>
<proteinExistence type="inferred from homology"/>
<comment type="similarity">
    <text evidence="1">Belongs to the archease family.</text>
</comment>
<evidence type="ECO:0000256" key="4">
    <source>
        <dbReference type="ARBA" id="ARBA00022837"/>
    </source>
</evidence>
<evidence type="ECO:0000313" key="6">
    <source>
        <dbReference type="EMBL" id="BBU21656.1"/>
    </source>
</evidence>
<evidence type="ECO:0000313" key="7">
    <source>
        <dbReference type="Proteomes" id="UP000464624"/>
    </source>
</evidence>
<evidence type="ECO:0000256" key="2">
    <source>
        <dbReference type="ARBA" id="ARBA00022694"/>
    </source>
</evidence>
<dbReference type="InterPro" id="IPR036820">
    <property type="entry name" value="Archease_dom_sf"/>
</dbReference>
<accession>A0AAD1GZF7</accession>
<dbReference type="Pfam" id="PF01951">
    <property type="entry name" value="Archease"/>
    <property type="match status" value="1"/>
</dbReference>
<evidence type="ECO:0000259" key="5">
    <source>
        <dbReference type="Pfam" id="PF01951"/>
    </source>
</evidence>
<dbReference type="AlphaFoldDB" id="A0AAD1GZF7"/>
<keyword evidence="3" id="KW-0479">Metal-binding</keyword>
<dbReference type="Gene3D" id="3.55.10.10">
    <property type="entry name" value="Archease domain"/>
    <property type="match status" value="1"/>
</dbReference>
<dbReference type="SUPFAM" id="SSF69819">
    <property type="entry name" value="MTH1598-like"/>
    <property type="match status" value="1"/>
</dbReference>
<evidence type="ECO:0000256" key="1">
    <source>
        <dbReference type="ARBA" id="ARBA00007963"/>
    </source>
</evidence>
<feature type="domain" description="Archease" evidence="5">
    <location>
        <begin position="2"/>
        <end position="106"/>
    </location>
</feature>